<dbReference type="EMBL" id="UINC01070065">
    <property type="protein sequence ID" value="SVC03916.1"/>
    <property type="molecule type" value="Genomic_DNA"/>
</dbReference>
<feature type="non-terminal residue" evidence="1">
    <location>
        <position position="1"/>
    </location>
</feature>
<protein>
    <submittedName>
        <fullName evidence="1">Uncharacterized protein</fullName>
    </submittedName>
</protein>
<accession>A0A382IWB1</accession>
<reference evidence="1" key="1">
    <citation type="submission" date="2018-05" db="EMBL/GenBank/DDBJ databases">
        <authorList>
            <person name="Lanie J.A."/>
            <person name="Ng W.-L."/>
            <person name="Kazmierczak K.M."/>
            <person name="Andrzejewski T.M."/>
            <person name="Davidsen T.M."/>
            <person name="Wayne K.J."/>
            <person name="Tettelin H."/>
            <person name="Glass J.I."/>
            <person name="Rusch D."/>
            <person name="Podicherti R."/>
            <person name="Tsui H.-C.T."/>
            <person name="Winkler M.E."/>
        </authorList>
    </citation>
    <scope>NUCLEOTIDE SEQUENCE</scope>
</reference>
<name>A0A382IWB1_9ZZZZ</name>
<evidence type="ECO:0000313" key="1">
    <source>
        <dbReference type="EMBL" id="SVC03916.1"/>
    </source>
</evidence>
<proteinExistence type="predicted"/>
<sequence length="24" mass="2679">AKEKSNPKESTSLLFPLPSIEILH</sequence>
<organism evidence="1">
    <name type="scientific">marine metagenome</name>
    <dbReference type="NCBI Taxonomy" id="408172"/>
    <lineage>
        <taxon>unclassified sequences</taxon>
        <taxon>metagenomes</taxon>
        <taxon>ecological metagenomes</taxon>
    </lineage>
</organism>
<gene>
    <name evidence="1" type="ORF">METZ01_LOCUS256770</name>
</gene>
<dbReference type="AlphaFoldDB" id="A0A382IWB1"/>